<dbReference type="GO" id="GO:0080019">
    <property type="term" value="F:alcohol-forming very long-chain fatty acyl-CoA reductase activity"/>
    <property type="evidence" value="ECO:0007669"/>
    <property type="project" value="InterPro"/>
</dbReference>
<evidence type="ECO:0000256" key="1">
    <source>
        <dbReference type="ARBA" id="ARBA00005928"/>
    </source>
</evidence>
<proteinExistence type="inferred from homology"/>
<name>A0A9N9RHE0_9DIPT</name>
<dbReference type="Pfam" id="PF03015">
    <property type="entry name" value="Sterile"/>
    <property type="match status" value="1"/>
</dbReference>
<feature type="transmembrane region" description="Helical" evidence="4">
    <location>
        <begin position="421"/>
        <end position="438"/>
    </location>
</feature>
<comment type="function">
    <text evidence="4">Catalyzes the reduction of fatty acyl-CoA to fatty alcohols.</text>
</comment>
<dbReference type="EMBL" id="OU895877">
    <property type="protein sequence ID" value="CAG9797994.1"/>
    <property type="molecule type" value="Genomic_DNA"/>
</dbReference>
<keyword evidence="4" id="KW-0521">NADP</keyword>
<dbReference type="PANTHER" id="PTHR11011">
    <property type="entry name" value="MALE STERILITY PROTEIN 2-RELATED"/>
    <property type="match status" value="1"/>
</dbReference>
<dbReference type="OrthoDB" id="429813at2759"/>
<keyword evidence="4" id="KW-0472">Membrane</keyword>
<dbReference type="Proteomes" id="UP001153620">
    <property type="component" value="Chromosome 1"/>
</dbReference>
<evidence type="ECO:0000259" key="6">
    <source>
        <dbReference type="Pfam" id="PF07993"/>
    </source>
</evidence>
<evidence type="ECO:0000313" key="8">
    <source>
        <dbReference type="Proteomes" id="UP001153620"/>
    </source>
</evidence>
<dbReference type="GO" id="GO:0035336">
    <property type="term" value="P:long-chain fatty-acyl-CoA metabolic process"/>
    <property type="evidence" value="ECO:0007669"/>
    <property type="project" value="TreeGrafter"/>
</dbReference>
<dbReference type="InterPro" id="IPR033640">
    <property type="entry name" value="FAR_C"/>
</dbReference>
<reference evidence="7" key="1">
    <citation type="submission" date="2022-01" db="EMBL/GenBank/DDBJ databases">
        <authorList>
            <person name="King R."/>
        </authorList>
    </citation>
    <scope>NUCLEOTIDE SEQUENCE</scope>
</reference>
<evidence type="ECO:0000256" key="4">
    <source>
        <dbReference type="RuleBase" id="RU363097"/>
    </source>
</evidence>
<keyword evidence="2 4" id="KW-0444">Lipid biosynthesis</keyword>
<dbReference type="InterPro" id="IPR036291">
    <property type="entry name" value="NAD(P)-bd_dom_sf"/>
</dbReference>
<reference evidence="7" key="2">
    <citation type="submission" date="2022-10" db="EMBL/GenBank/DDBJ databases">
        <authorList>
            <consortium name="ENA_rothamsted_submissions"/>
            <consortium name="culmorum"/>
            <person name="King R."/>
        </authorList>
    </citation>
    <scope>NUCLEOTIDE SEQUENCE</scope>
</reference>
<organism evidence="7 8">
    <name type="scientific">Chironomus riparius</name>
    <dbReference type="NCBI Taxonomy" id="315576"/>
    <lineage>
        <taxon>Eukaryota</taxon>
        <taxon>Metazoa</taxon>
        <taxon>Ecdysozoa</taxon>
        <taxon>Arthropoda</taxon>
        <taxon>Hexapoda</taxon>
        <taxon>Insecta</taxon>
        <taxon>Pterygota</taxon>
        <taxon>Neoptera</taxon>
        <taxon>Endopterygota</taxon>
        <taxon>Diptera</taxon>
        <taxon>Nematocera</taxon>
        <taxon>Chironomoidea</taxon>
        <taxon>Chironomidae</taxon>
        <taxon>Chironominae</taxon>
        <taxon>Chironomus</taxon>
    </lineage>
</organism>
<dbReference type="AlphaFoldDB" id="A0A9N9RHE0"/>
<evidence type="ECO:0000256" key="2">
    <source>
        <dbReference type="ARBA" id="ARBA00022516"/>
    </source>
</evidence>
<dbReference type="EC" id="1.2.1.84" evidence="4"/>
<dbReference type="GO" id="GO:0102965">
    <property type="term" value="F:alcohol-forming long-chain fatty acyl-CoA reductase activity"/>
    <property type="evidence" value="ECO:0007669"/>
    <property type="project" value="UniProtKB-EC"/>
</dbReference>
<dbReference type="PANTHER" id="PTHR11011:SF116">
    <property type="entry name" value="FATTY ACYL-COA REDUCTASE CG5065-RELATED"/>
    <property type="match status" value="1"/>
</dbReference>
<dbReference type="Gene3D" id="3.40.50.720">
    <property type="entry name" value="NAD(P)-binding Rossmann-like Domain"/>
    <property type="match status" value="1"/>
</dbReference>
<keyword evidence="3 4" id="KW-0443">Lipid metabolism</keyword>
<protein>
    <recommendedName>
        <fullName evidence="4">Fatty acyl-CoA reductase</fullName>
        <ecNumber evidence="4">1.2.1.84</ecNumber>
    </recommendedName>
</protein>
<evidence type="ECO:0000313" key="7">
    <source>
        <dbReference type="EMBL" id="CAG9797994.1"/>
    </source>
</evidence>
<dbReference type="CDD" id="cd05236">
    <property type="entry name" value="FAR-N_SDR_e"/>
    <property type="match status" value="1"/>
</dbReference>
<accession>A0A9N9RHE0</accession>
<dbReference type="InterPro" id="IPR026055">
    <property type="entry name" value="FAR"/>
</dbReference>
<keyword evidence="4" id="KW-0812">Transmembrane</keyword>
<comment type="catalytic activity">
    <reaction evidence="4">
        <text>a long-chain fatty acyl-CoA + 2 NADPH + 2 H(+) = a long-chain primary fatty alcohol + 2 NADP(+) + CoA</text>
        <dbReference type="Rhea" id="RHEA:52716"/>
        <dbReference type="ChEBI" id="CHEBI:15378"/>
        <dbReference type="ChEBI" id="CHEBI:57287"/>
        <dbReference type="ChEBI" id="CHEBI:57783"/>
        <dbReference type="ChEBI" id="CHEBI:58349"/>
        <dbReference type="ChEBI" id="CHEBI:77396"/>
        <dbReference type="ChEBI" id="CHEBI:83139"/>
        <dbReference type="EC" id="1.2.1.84"/>
    </reaction>
</comment>
<dbReference type="CDD" id="cd09071">
    <property type="entry name" value="FAR_C"/>
    <property type="match status" value="1"/>
</dbReference>
<sequence length="459" mass="52509">MSLDNNRITSIPEFYNGKSVFITGGTGFLGKVLVEKLLRSCPGIENVYLLVRSKKDKSVNERLKELTNSQVFNTLREKDPQAISKIVLIEGDITKLDLGISEENRELLATKVSVIFNSAANIKFDDSLKGVINANLRSLRELIKLSRQVKDLKSFIHISTAYSNWYQMDVGEQFYPAAFDPHYIIDLCNSSSDDQINEVAEMLLGKHVNTYTFSKALAEDLISRIARDLPIAIVRPSTASWKVAQDRHQKLAISAPTIYNSVSGNSNPLKIKNYFYFLRDAGRRNPTNMMSWYPQTRLYKTKFSNDIDIFWTHFIPAFLSDSYAKMKGENGRALKHLENSKHAFDQIRFVLNSPIKMYGKNYKKVLESMNKSDQKDFNFDPTTINWKNYFDSYHFGVRKFIFNDKSVGSVAAQRKFAKLKYMNYILSGSIVAFSLIAVTKLGNKIIRKNEENENVSSFK</sequence>
<keyword evidence="4" id="KW-1133">Transmembrane helix</keyword>
<keyword evidence="8" id="KW-1185">Reference proteome</keyword>
<evidence type="ECO:0000256" key="3">
    <source>
        <dbReference type="ARBA" id="ARBA00023098"/>
    </source>
</evidence>
<comment type="similarity">
    <text evidence="1 4">Belongs to the fatty acyl-CoA reductase family.</text>
</comment>
<dbReference type="SUPFAM" id="SSF51735">
    <property type="entry name" value="NAD(P)-binding Rossmann-fold domains"/>
    <property type="match status" value="1"/>
</dbReference>
<dbReference type="GO" id="GO:0005777">
    <property type="term" value="C:peroxisome"/>
    <property type="evidence" value="ECO:0007669"/>
    <property type="project" value="TreeGrafter"/>
</dbReference>
<dbReference type="InterPro" id="IPR013120">
    <property type="entry name" value="FAR_NAD-bd"/>
</dbReference>
<dbReference type="Pfam" id="PF07993">
    <property type="entry name" value="NAD_binding_4"/>
    <property type="match status" value="1"/>
</dbReference>
<feature type="domain" description="Fatty acyl-CoA reductase C-terminal" evidence="5">
    <location>
        <begin position="313"/>
        <end position="404"/>
    </location>
</feature>
<keyword evidence="4" id="KW-0560">Oxidoreductase</keyword>
<gene>
    <name evidence="7" type="ORF">CHIRRI_LOCUS979</name>
</gene>
<evidence type="ECO:0000259" key="5">
    <source>
        <dbReference type="Pfam" id="PF03015"/>
    </source>
</evidence>
<feature type="domain" description="Thioester reductase (TE)" evidence="6">
    <location>
        <begin position="22"/>
        <end position="239"/>
    </location>
</feature>